<dbReference type="GO" id="GO:0008233">
    <property type="term" value="F:peptidase activity"/>
    <property type="evidence" value="ECO:0007669"/>
    <property type="project" value="UniProtKB-KW"/>
</dbReference>
<dbReference type="OrthoDB" id="9804023at2"/>
<dbReference type="SMART" id="SM00460">
    <property type="entry name" value="TGc"/>
    <property type="match status" value="1"/>
</dbReference>
<feature type="domain" description="Transglutaminase-like" evidence="1">
    <location>
        <begin position="159"/>
        <end position="223"/>
    </location>
</feature>
<accession>A0A7W9A442</accession>
<dbReference type="SUPFAM" id="SSF54001">
    <property type="entry name" value="Cysteine proteinases"/>
    <property type="match status" value="1"/>
</dbReference>
<dbReference type="RefSeq" id="WP_123288455.1">
    <property type="nucleotide sequence ID" value="NZ_JACIJB010000008.1"/>
</dbReference>
<dbReference type="Pfam" id="PF01841">
    <property type="entry name" value="Transglut_core"/>
    <property type="match status" value="1"/>
</dbReference>
<dbReference type="PANTHER" id="PTHR33490">
    <property type="entry name" value="BLR5614 PROTEIN-RELATED"/>
    <property type="match status" value="1"/>
</dbReference>
<keyword evidence="2" id="KW-0645">Protease</keyword>
<dbReference type="AlphaFoldDB" id="A0A7W9A442"/>
<dbReference type="InterPro" id="IPR013589">
    <property type="entry name" value="Bac_transglu_N"/>
</dbReference>
<keyword evidence="2" id="KW-0378">Hydrolase</keyword>
<dbReference type="Gene3D" id="3.10.620.30">
    <property type="match status" value="1"/>
</dbReference>
<evidence type="ECO:0000313" key="2">
    <source>
        <dbReference type="EMBL" id="MBB5661107.1"/>
    </source>
</evidence>
<dbReference type="Pfam" id="PF08379">
    <property type="entry name" value="Bact_transglu_N"/>
    <property type="match status" value="1"/>
</dbReference>
<protein>
    <submittedName>
        <fullName evidence="2">Transglutaminase-like putative cysteine protease</fullName>
    </submittedName>
</protein>
<comment type="caution">
    <text evidence="2">The sequence shown here is derived from an EMBL/GenBank/DDBJ whole genome shotgun (WGS) entry which is preliminary data.</text>
</comment>
<dbReference type="InterPro" id="IPR038765">
    <property type="entry name" value="Papain-like_cys_pep_sf"/>
</dbReference>
<dbReference type="PANTHER" id="PTHR33490:SF6">
    <property type="entry name" value="SLL1049 PROTEIN"/>
    <property type="match status" value="1"/>
</dbReference>
<keyword evidence="3" id="KW-1185">Reference proteome</keyword>
<gene>
    <name evidence="2" type="ORF">FHS65_001866</name>
</gene>
<dbReference type="EMBL" id="JACIJB010000008">
    <property type="protein sequence ID" value="MBB5661107.1"/>
    <property type="molecule type" value="Genomic_DNA"/>
</dbReference>
<dbReference type="GO" id="GO:0006508">
    <property type="term" value="P:proteolysis"/>
    <property type="evidence" value="ECO:0007669"/>
    <property type="project" value="UniProtKB-KW"/>
</dbReference>
<sequence length="266" mass="29220">MRVKVRHSTEYHYGQAVSRGLQKIRLTPKHSGGQEVLSWRTEIEGGRKEVAYTDQHNNLVELLSIEPGSRTVTILCEGEVDTSDTAGVIGQHGGFAPLWYFQRATPQTRPGPRVRQLVRDLGKDFDDDPSRLHALSALILKTVGYETGTTDFSTTAEQAIETGRGVCQDHAHIMIAAARLMGYPARYVSGYLVMDDRVDQDAGHAWAEVHVEGLGWVGFDVSNGVSPDPRYVRVATGLDYGEAAPISGIVYGGRNESMVVQLQVQQ</sequence>
<reference evidence="2 3" key="1">
    <citation type="submission" date="2020-08" db="EMBL/GenBank/DDBJ databases">
        <title>Genomic Encyclopedia of Type Strains, Phase IV (KMG-IV): sequencing the most valuable type-strain genomes for metagenomic binning, comparative biology and taxonomic classification.</title>
        <authorList>
            <person name="Goeker M."/>
        </authorList>
    </citation>
    <scope>NUCLEOTIDE SEQUENCE [LARGE SCALE GENOMIC DNA]</scope>
    <source>
        <strain evidence="2 3">DSM 24448</strain>
    </source>
</reference>
<evidence type="ECO:0000313" key="3">
    <source>
        <dbReference type="Proteomes" id="UP000548978"/>
    </source>
</evidence>
<name>A0A7W9A442_9CAUL</name>
<proteinExistence type="predicted"/>
<dbReference type="InterPro" id="IPR002931">
    <property type="entry name" value="Transglutaminase-like"/>
</dbReference>
<organism evidence="2 3">
    <name type="scientific">Brevundimonas halotolerans</name>
    <dbReference type="NCBI Taxonomy" id="69670"/>
    <lineage>
        <taxon>Bacteria</taxon>
        <taxon>Pseudomonadati</taxon>
        <taxon>Pseudomonadota</taxon>
        <taxon>Alphaproteobacteria</taxon>
        <taxon>Caulobacterales</taxon>
        <taxon>Caulobacteraceae</taxon>
        <taxon>Brevundimonas</taxon>
    </lineage>
</organism>
<dbReference type="Proteomes" id="UP000548978">
    <property type="component" value="Unassembled WGS sequence"/>
</dbReference>
<evidence type="ECO:0000259" key="1">
    <source>
        <dbReference type="SMART" id="SM00460"/>
    </source>
</evidence>